<dbReference type="InterPro" id="IPR008991">
    <property type="entry name" value="Translation_prot_SH3-like_sf"/>
</dbReference>
<reference evidence="8" key="2">
    <citation type="submission" date="2025-09" db="UniProtKB">
        <authorList>
            <consortium name="Ensembl"/>
        </authorList>
    </citation>
    <scope>IDENTIFICATION</scope>
</reference>
<dbReference type="InterPro" id="IPR041991">
    <property type="entry name" value="Ribosomal_eL27_KOW"/>
</dbReference>
<keyword evidence="9" id="KW-1185">Reference proteome</keyword>
<dbReference type="CDD" id="cd06090">
    <property type="entry name" value="KOW_RPL27"/>
    <property type="match status" value="1"/>
</dbReference>
<dbReference type="GO" id="GO:0003735">
    <property type="term" value="F:structural constituent of ribosome"/>
    <property type="evidence" value="ECO:0007669"/>
    <property type="project" value="InterPro"/>
</dbReference>
<dbReference type="SUPFAM" id="SSF50104">
    <property type="entry name" value="Translation proteins SH3-like domain"/>
    <property type="match status" value="1"/>
</dbReference>
<dbReference type="Pfam" id="PF01777">
    <property type="entry name" value="Ribosomal_L27e"/>
    <property type="match status" value="1"/>
</dbReference>
<organism evidence="8 9">
    <name type="scientific">Jaculus jaculus</name>
    <name type="common">Lesser Egyptian jerboa</name>
    <dbReference type="NCBI Taxonomy" id="51337"/>
    <lineage>
        <taxon>Eukaryota</taxon>
        <taxon>Metazoa</taxon>
        <taxon>Chordata</taxon>
        <taxon>Craniata</taxon>
        <taxon>Vertebrata</taxon>
        <taxon>Euteleostomi</taxon>
        <taxon>Mammalia</taxon>
        <taxon>Eutheria</taxon>
        <taxon>Euarchontoglires</taxon>
        <taxon>Glires</taxon>
        <taxon>Rodentia</taxon>
        <taxon>Myomorpha</taxon>
        <taxon>Dipodoidea</taxon>
        <taxon>Dipodidae</taxon>
        <taxon>Dipodinae</taxon>
        <taxon>Jaculus</taxon>
    </lineage>
</organism>
<protein>
    <recommendedName>
        <fullName evidence="5">Large ribosomal subunit protein eL27</fullName>
    </recommendedName>
    <alternativeName>
        <fullName evidence="6">60S ribosomal protein L27</fullName>
    </alternativeName>
</protein>
<evidence type="ECO:0000256" key="4">
    <source>
        <dbReference type="ARBA" id="ARBA00023274"/>
    </source>
</evidence>
<comment type="subcellular location">
    <subcellularLocation>
        <location evidence="1">Rough endoplasmic reticulum</location>
    </subcellularLocation>
</comment>
<reference evidence="8" key="1">
    <citation type="submission" date="2025-08" db="UniProtKB">
        <authorList>
            <consortium name="Ensembl"/>
        </authorList>
    </citation>
    <scope>IDENTIFICATION</scope>
</reference>
<evidence type="ECO:0000313" key="9">
    <source>
        <dbReference type="Proteomes" id="UP000694385"/>
    </source>
</evidence>
<accession>A0A8C5NVX2</accession>
<evidence type="ECO:0000256" key="1">
    <source>
        <dbReference type="ARBA" id="ARBA00004427"/>
    </source>
</evidence>
<dbReference type="AlphaFoldDB" id="A0A8C5NVX2"/>
<dbReference type="InterPro" id="IPR001141">
    <property type="entry name" value="Ribosomal_eL27"/>
</dbReference>
<dbReference type="FunFam" id="2.30.30.770:FF:000001">
    <property type="entry name" value="60S ribosomal protein L27"/>
    <property type="match status" value="1"/>
</dbReference>
<keyword evidence="4" id="KW-0687">Ribonucleoprotein</keyword>
<sequence>MGKFMKPRKVVLVLVGCYSGRKAVIMKNIDDDTSDHTYSHALVAGIDHYPCKVTVAMSKKKIAKRSKIKSFVKVYNYNHLINTKYCVDITLDKTVVNKDIFRNPALKCKARGEAKVKFEEIYKTVKNKWFLQKLWF</sequence>
<evidence type="ECO:0000256" key="3">
    <source>
        <dbReference type="ARBA" id="ARBA00022980"/>
    </source>
</evidence>
<dbReference type="Gene3D" id="2.30.30.770">
    <property type="match status" value="1"/>
</dbReference>
<dbReference type="PANTHER" id="PTHR10497">
    <property type="entry name" value="60S RIBOSOMAL PROTEIN L27"/>
    <property type="match status" value="1"/>
</dbReference>
<evidence type="ECO:0000256" key="6">
    <source>
        <dbReference type="ARBA" id="ARBA00035329"/>
    </source>
</evidence>
<dbReference type="GO" id="GO:0005840">
    <property type="term" value="C:ribosome"/>
    <property type="evidence" value="ECO:0007669"/>
    <property type="project" value="UniProtKB-KW"/>
</dbReference>
<comment type="similarity">
    <text evidence="2">Belongs to the eukaryotic ribosomal protein eL27 family.</text>
</comment>
<evidence type="ECO:0000256" key="2">
    <source>
        <dbReference type="ARBA" id="ARBA00009124"/>
    </source>
</evidence>
<dbReference type="Proteomes" id="UP000694385">
    <property type="component" value="Unassembled WGS sequence"/>
</dbReference>
<dbReference type="Ensembl" id="ENSJJAT00000007854.1">
    <property type="protein sequence ID" value="ENSJJAP00000003507.1"/>
    <property type="gene ID" value="ENSJJAG00000006944.1"/>
</dbReference>
<evidence type="ECO:0000256" key="7">
    <source>
        <dbReference type="ARBA" id="ARBA00045465"/>
    </source>
</evidence>
<dbReference type="GO" id="GO:0005791">
    <property type="term" value="C:rough endoplasmic reticulum"/>
    <property type="evidence" value="ECO:0007669"/>
    <property type="project" value="UniProtKB-SubCell"/>
</dbReference>
<name>A0A8C5NVX2_JACJA</name>
<evidence type="ECO:0000256" key="5">
    <source>
        <dbReference type="ARBA" id="ARBA00035224"/>
    </source>
</evidence>
<dbReference type="InterPro" id="IPR038655">
    <property type="entry name" value="Ribosomal_eL27_sf"/>
</dbReference>
<comment type="function">
    <text evidence="7">Component of the large ribosomal subunit. Required for proper rRNA processing and maturation of 28S and 5.8S rRNAs.</text>
</comment>
<dbReference type="GO" id="GO:0006412">
    <property type="term" value="P:translation"/>
    <property type="evidence" value="ECO:0007669"/>
    <property type="project" value="InterPro"/>
</dbReference>
<dbReference type="GeneTree" id="ENSGT00390000010721"/>
<evidence type="ECO:0000313" key="8">
    <source>
        <dbReference type="Ensembl" id="ENSJJAP00000003507.1"/>
    </source>
</evidence>
<proteinExistence type="inferred from homology"/>
<gene>
    <name evidence="8" type="primary">LOC101610813</name>
</gene>
<dbReference type="GO" id="GO:1990904">
    <property type="term" value="C:ribonucleoprotein complex"/>
    <property type="evidence" value="ECO:0007669"/>
    <property type="project" value="UniProtKB-KW"/>
</dbReference>
<keyword evidence="3" id="KW-0689">Ribosomal protein</keyword>